<dbReference type="Gene3D" id="3.50.4.10">
    <property type="entry name" value="Hepatocyte Growth Factor"/>
    <property type="match status" value="1"/>
</dbReference>
<dbReference type="EMBL" id="REGN01010375">
    <property type="protein sequence ID" value="RMZ99181.1"/>
    <property type="molecule type" value="Genomic_DNA"/>
</dbReference>
<dbReference type="SUPFAM" id="SSF57414">
    <property type="entry name" value="Hairpin loop containing domain-like"/>
    <property type="match status" value="1"/>
</dbReference>
<dbReference type="AlphaFoldDB" id="A0A3M7PJ96"/>
<organism evidence="3 4">
    <name type="scientific">Brachionus plicatilis</name>
    <name type="common">Marine rotifer</name>
    <name type="synonym">Brachionus muelleri</name>
    <dbReference type="NCBI Taxonomy" id="10195"/>
    <lineage>
        <taxon>Eukaryota</taxon>
        <taxon>Metazoa</taxon>
        <taxon>Spiralia</taxon>
        <taxon>Gnathifera</taxon>
        <taxon>Rotifera</taxon>
        <taxon>Eurotatoria</taxon>
        <taxon>Monogononta</taxon>
        <taxon>Pseudotrocha</taxon>
        <taxon>Ploima</taxon>
        <taxon>Brachionidae</taxon>
        <taxon>Brachionus</taxon>
    </lineage>
</organism>
<protein>
    <recommendedName>
        <fullName evidence="2">Apple domain-containing protein</fullName>
    </recommendedName>
</protein>
<proteinExistence type="predicted"/>
<evidence type="ECO:0000256" key="1">
    <source>
        <dbReference type="SAM" id="SignalP"/>
    </source>
</evidence>
<reference evidence="3 4" key="1">
    <citation type="journal article" date="2018" name="Sci. Rep.">
        <title>Genomic signatures of local adaptation to the degree of environmental predictability in rotifers.</title>
        <authorList>
            <person name="Franch-Gras L."/>
            <person name="Hahn C."/>
            <person name="Garcia-Roger E.M."/>
            <person name="Carmona M.J."/>
            <person name="Serra M."/>
            <person name="Gomez A."/>
        </authorList>
    </citation>
    <scope>NUCLEOTIDE SEQUENCE [LARGE SCALE GENOMIC DNA]</scope>
    <source>
        <strain evidence="3">HYR1</strain>
    </source>
</reference>
<accession>A0A3M7PJ96</accession>
<feature type="domain" description="Apple" evidence="2">
    <location>
        <begin position="263"/>
        <end position="306"/>
    </location>
</feature>
<evidence type="ECO:0000259" key="2">
    <source>
        <dbReference type="Pfam" id="PF00024"/>
    </source>
</evidence>
<dbReference type="Proteomes" id="UP000276133">
    <property type="component" value="Unassembled WGS sequence"/>
</dbReference>
<dbReference type="OrthoDB" id="10403233at2759"/>
<feature type="signal peptide" evidence="1">
    <location>
        <begin position="1"/>
        <end position="16"/>
    </location>
</feature>
<dbReference type="InterPro" id="IPR003609">
    <property type="entry name" value="Pan_app"/>
</dbReference>
<dbReference type="Pfam" id="PF00024">
    <property type="entry name" value="PAN_1"/>
    <property type="match status" value="1"/>
</dbReference>
<comment type="caution">
    <text evidence="3">The sequence shown here is derived from an EMBL/GenBank/DDBJ whole genome shotgun (WGS) entry which is preliminary data.</text>
</comment>
<sequence>MLKFLFIFICACSTHAQMDMSSELMLRVMAKLHSEADQLTMSLLNSWKRCDFDKVNFTFLNHFSFDDMNKIIYNMDRAKTEANQHQVNYLIDFLLNRLELWQLGKDKSCEWCMSSSKLNRLEADNLFRKSNASLQQNLVHVQNLMCEIGLPRMAFKPFESAHELKIFLTKSIKVARRKLFLVQTQKFYAFKVWKTNDAKLHTNLVDINSSCLVDVFPTPCVLFYPLVLSDSRWMDLNERIIALEMEQTEGNVYYKGLRLVNHFRYARVRSVKECFEKCLKNEDCAAVTYRPINKDGCHFYRRDEFKVVRDPEWVSASNLNLLLFLHN</sequence>
<feature type="chain" id="PRO_5018233193" description="Apple domain-containing protein" evidence="1">
    <location>
        <begin position="17"/>
        <end position="327"/>
    </location>
</feature>
<evidence type="ECO:0000313" key="3">
    <source>
        <dbReference type="EMBL" id="RMZ99181.1"/>
    </source>
</evidence>
<keyword evidence="4" id="KW-1185">Reference proteome</keyword>
<evidence type="ECO:0000313" key="4">
    <source>
        <dbReference type="Proteomes" id="UP000276133"/>
    </source>
</evidence>
<keyword evidence="1" id="KW-0732">Signal</keyword>
<name>A0A3M7PJ96_BRAPC</name>
<gene>
    <name evidence="3" type="ORF">BpHYR1_024103</name>
</gene>